<gene>
    <name evidence="3" type="ORF">SAMN02745149_01727</name>
</gene>
<dbReference type="InterPro" id="IPR000523">
    <property type="entry name" value="Mg_chelatse_chII-like_cat_dom"/>
</dbReference>
<dbReference type="EMBL" id="FUWG01000013">
    <property type="protein sequence ID" value="SJZ58562.1"/>
    <property type="molecule type" value="Genomic_DNA"/>
</dbReference>
<dbReference type="GeneID" id="78317008"/>
<reference evidence="3 4" key="1">
    <citation type="submission" date="2017-02" db="EMBL/GenBank/DDBJ databases">
        <authorList>
            <person name="Peterson S.W."/>
        </authorList>
    </citation>
    <scope>NUCLEOTIDE SEQUENCE [LARGE SCALE GENOMIC DNA]</scope>
    <source>
        <strain evidence="3 4">ATCC BAA-908</strain>
    </source>
</reference>
<dbReference type="InterPro" id="IPR020568">
    <property type="entry name" value="Ribosomal_Su5_D2-typ_SF"/>
</dbReference>
<dbReference type="GO" id="GO:0005524">
    <property type="term" value="F:ATP binding"/>
    <property type="evidence" value="ECO:0007669"/>
    <property type="project" value="InterPro"/>
</dbReference>
<name>A0A1T4LV45_TREPO</name>
<dbReference type="Pfam" id="PF13541">
    <property type="entry name" value="ChlI"/>
    <property type="match status" value="1"/>
</dbReference>
<dbReference type="InterPro" id="IPR014721">
    <property type="entry name" value="Ribsml_uS5_D2-typ_fold_subgr"/>
</dbReference>
<organism evidence="3 4">
    <name type="scientific">Treponema porcinum</name>
    <dbReference type="NCBI Taxonomy" id="261392"/>
    <lineage>
        <taxon>Bacteria</taxon>
        <taxon>Pseudomonadati</taxon>
        <taxon>Spirochaetota</taxon>
        <taxon>Spirochaetia</taxon>
        <taxon>Spirochaetales</taxon>
        <taxon>Treponemataceae</taxon>
        <taxon>Treponema</taxon>
    </lineage>
</organism>
<dbReference type="Gene3D" id="3.40.50.300">
    <property type="entry name" value="P-loop containing nucleotide triphosphate hydrolases"/>
    <property type="match status" value="1"/>
</dbReference>
<evidence type="ECO:0000313" key="4">
    <source>
        <dbReference type="Proteomes" id="UP000190423"/>
    </source>
</evidence>
<evidence type="ECO:0000259" key="1">
    <source>
        <dbReference type="Pfam" id="PF01078"/>
    </source>
</evidence>
<dbReference type="Proteomes" id="UP000190423">
    <property type="component" value="Unassembled WGS sequence"/>
</dbReference>
<evidence type="ECO:0000259" key="2">
    <source>
        <dbReference type="Pfam" id="PF13335"/>
    </source>
</evidence>
<accession>A0A1T4LV45</accession>
<feature type="domain" description="Magnesium chelatase ChlI-like catalytic" evidence="1">
    <location>
        <begin position="213"/>
        <end position="415"/>
    </location>
</feature>
<dbReference type="RefSeq" id="WP_078933631.1">
    <property type="nucleotide sequence ID" value="NZ_FUWG01000013.1"/>
</dbReference>
<dbReference type="InterPro" id="IPR004482">
    <property type="entry name" value="Mg_chelat-rel"/>
</dbReference>
<dbReference type="PANTHER" id="PTHR32039">
    <property type="entry name" value="MAGNESIUM-CHELATASE SUBUNIT CHLI"/>
    <property type="match status" value="1"/>
</dbReference>
<dbReference type="AlphaFoldDB" id="A0A1T4LV45"/>
<proteinExistence type="predicted"/>
<evidence type="ECO:0000313" key="3">
    <source>
        <dbReference type="EMBL" id="SJZ58562.1"/>
    </source>
</evidence>
<dbReference type="SUPFAM" id="SSF52540">
    <property type="entry name" value="P-loop containing nucleoside triphosphate hydrolases"/>
    <property type="match status" value="1"/>
</dbReference>
<dbReference type="STRING" id="261392.SAMN02745149_01727"/>
<dbReference type="OrthoDB" id="9813147at2"/>
<sequence length="530" mass="56975">MQIYSFSPFGYEGALVTVEVDLRRGIPAIDIVGLADNAVKESRERMQAAIRNSGLDFPIERVLISLSPADLKKEGAGFDLPIALGVLAANEANKGNGADAGERDSAPVLIMGELELSGKIRAVRGVHAAAATAAAGGIFRCIVPAANAEEAREVNGMKVFGADTLEEAFAAMSSPENFTEAAAHFSGTKQIFDKNAVETNGILFPRITDGYEFGDIRGQRQLIRGLQIAAAGGHNVVAIGSPGCGKTMAMQKFPALLPLLTPEEAQPVTRIMSLAGLLHPAQPLVRTPPFRMPHQTASIEGMCGGGINCRPGEISLAHNGVLFLDEAAEFKTSVLQMLRVPLETGRITLARAGRSTQFPARFQLLMAANPCPCGNFGSDTKMCLCSSRAIEMYWKKFSAPLLDRIDIRVSVKNESDGTEASSAQEPPLTTELLRIGIANAVKTQRHRQAKKNACLTPAETASFCKIDEATRMLLTKAQNRYGFSPRATASILKIGRTIADMELSAEIKQQHIAEAIQYRKTFSNFMQSET</sequence>
<feature type="domain" description="Mg chelatase-related protein C-terminal" evidence="2">
    <location>
        <begin position="432"/>
        <end position="519"/>
    </location>
</feature>
<protein>
    <submittedName>
        <fullName evidence="3">Magnesium chelatase family protein</fullName>
    </submittedName>
</protein>
<dbReference type="PANTHER" id="PTHR32039:SF7">
    <property type="entry name" value="COMPETENCE PROTEIN COMM"/>
    <property type="match status" value="1"/>
</dbReference>
<dbReference type="InterPro" id="IPR025158">
    <property type="entry name" value="Mg_chelat-rel_C"/>
</dbReference>
<dbReference type="Pfam" id="PF13335">
    <property type="entry name" value="Mg_chelatase_C"/>
    <property type="match status" value="1"/>
</dbReference>
<dbReference type="InterPro" id="IPR045006">
    <property type="entry name" value="CHLI-like"/>
</dbReference>
<dbReference type="Pfam" id="PF01078">
    <property type="entry name" value="Mg_chelatase"/>
    <property type="match status" value="1"/>
</dbReference>
<dbReference type="NCBIfam" id="TIGR00368">
    <property type="entry name" value="YifB family Mg chelatase-like AAA ATPase"/>
    <property type="match status" value="1"/>
</dbReference>
<keyword evidence="4" id="KW-1185">Reference proteome</keyword>
<dbReference type="Gene3D" id="3.30.230.10">
    <property type="match status" value="1"/>
</dbReference>
<dbReference type="SUPFAM" id="SSF54211">
    <property type="entry name" value="Ribosomal protein S5 domain 2-like"/>
    <property type="match status" value="1"/>
</dbReference>
<dbReference type="InterPro" id="IPR027417">
    <property type="entry name" value="P-loop_NTPase"/>
</dbReference>